<comment type="caution">
    <text evidence="1">The sequence shown here is derived from an EMBL/GenBank/DDBJ whole genome shotgun (WGS) entry which is preliminary data.</text>
</comment>
<evidence type="ECO:0000313" key="1">
    <source>
        <dbReference type="EMBL" id="ORC57229.1"/>
    </source>
</evidence>
<sequence length="81" mass="8876">MSDNPWNLSYVNHPPVSARGRPEAVARELCATAIDKLFTYPLPAKYSAGGDLSCARQKATPEKWPEPCNALMATPKPRPSH</sequence>
<dbReference type="RefSeq" id="WP_083185139.1">
    <property type="nucleotide sequence ID" value="NZ_CBCRZR010000001.1"/>
</dbReference>
<dbReference type="Proteomes" id="UP000192815">
    <property type="component" value="Unassembled WGS sequence"/>
</dbReference>
<dbReference type="AlphaFoldDB" id="A0A1X0N339"/>
<reference evidence="2" key="1">
    <citation type="submission" date="2017-02" db="EMBL/GenBank/DDBJ databases">
        <title>Pseudomonas floridae sp. nov., a novel pathogenic bacterial species isolated from tomato.</title>
        <authorList>
            <person name="Timilsina S."/>
            <person name="Vallad G.E."/>
            <person name="Jones J.B."/>
        </authorList>
    </citation>
    <scope>NUCLEOTIDE SEQUENCE [LARGE SCALE GENOMIC DNA]</scope>
    <source>
        <strain evidence="2">GEV388</strain>
    </source>
</reference>
<name>A0A1X0N339_9PSED</name>
<gene>
    <name evidence="1" type="ORF">BZK31_21230</name>
</gene>
<keyword evidence="2" id="KW-1185">Reference proteome</keyword>
<organism evidence="1 2">
    <name type="scientific">Pseudomonas floridensis</name>
    <dbReference type="NCBI Taxonomy" id="1958950"/>
    <lineage>
        <taxon>Bacteria</taxon>
        <taxon>Pseudomonadati</taxon>
        <taxon>Pseudomonadota</taxon>
        <taxon>Gammaproteobacteria</taxon>
        <taxon>Pseudomonadales</taxon>
        <taxon>Pseudomonadaceae</taxon>
        <taxon>Pseudomonas</taxon>
    </lineage>
</organism>
<proteinExistence type="predicted"/>
<accession>A0A1X0N339</accession>
<dbReference type="EMBL" id="MUIO01000089">
    <property type="protein sequence ID" value="ORC57229.1"/>
    <property type="molecule type" value="Genomic_DNA"/>
</dbReference>
<evidence type="ECO:0000313" key="2">
    <source>
        <dbReference type="Proteomes" id="UP000192815"/>
    </source>
</evidence>
<protein>
    <submittedName>
        <fullName evidence="1">Uncharacterized protein</fullName>
    </submittedName>
</protein>